<reference evidence="1 2" key="1">
    <citation type="journal article" date="2019" name="Nat. Ecol. Evol.">
        <title>Megaphylogeny resolves global patterns of mushroom evolution.</title>
        <authorList>
            <person name="Varga T."/>
            <person name="Krizsan K."/>
            <person name="Foldi C."/>
            <person name="Dima B."/>
            <person name="Sanchez-Garcia M."/>
            <person name="Sanchez-Ramirez S."/>
            <person name="Szollosi G.J."/>
            <person name="Szarkandi J.G."/>
            <person name="Papp V."/>
            <person name="Albert L."/>
            <person name="Andreopoulos W."/>
            <person name="Angelini C."/>
            <person name="Antonin V."/>
            <person name="Barry K.W."/>
            <person name="Bougher N.L."/>
            <person name="Buchanan P."/>
            <person name="Buyck B."/>
            <person name="Bense V."/>
            <person name="Catcheside P."/>
            <person name="Chovatia M."/>
            <person name="Cooper J."/>
            <person name="Damon W."/>
            <person name="Desjardin D."/>
            <person name="Finy P."/>
            <person name="Geml J."/>
            <person name="Haridas S."/>
            <person name="Hughes K."/>
            <person name="Justo A."/>
            <person name="Karasinski D."/>
            <person name="Kautmanova I."/>
            <person name="Kiss B."/>
            <person name="Kocsube S."/>
            <person name="Kotiranta H."/>
            <person name="LaButti K.M."/>
            <person name="Lechner B.E."/>
            <person name="Liimatainen K."/>
            <person name="Lipzen A."/>
            <person name="Lukacs Z."/>
            <person name="Mihaltcheva S."/>
            <person name="Morgado L.N."/>
            <person name="Niskanen T."/>
            <person name="Noordeloos M.E."/>
            <person name="Ohm R.A."/>
            <person name="Ortiz-Santana B."/>
            <person name="Ovrebo C."/>
            <person name="Racz N."/>
            <person name="Riley R."/>
            <person name="Savchenko A."/>
            <person name="Shiryaev A."/>
            <person name="Soop K."/>
            <person name="Spirin V."/>
            <person name="Szebenyi C."/>
            <person name="Tomsovsky M."/>
            <person name="Tulloss R.E."/>
            <person name="Uehling J."/>
            <person name="Grigoriev I.V."/>
            <person name="Vagvolgyi C."/>
            <person name="Papp T."/>
            <person name="Martin F.M."/>
            <person name="Miettinen O."/>
            <person name="Hibbett D.S."/>
            <person name="Nagy L.G."/>
        </authorList>
    </citation>
    <scope>NUCLEOTIDE SEQUENCE [LARGE SCALE GENOMIC DNA]</scope>
    <source>
        <strain evidence="1 2">NL-1719</strain>
    </source>
</reference>
<dbReference type="Proteomes" id="UP000308600">
    <property type="component" value="Unassembled WGS sequence"/>
</dbReference>
<keyword evidence="2" id="KW-1185">Reference proteome</keyword>
<evidence type="ECO:0000313" key="2">
    <source>
        <dbReference type="Proteomes" id="UP000308600"/>
    </source>
</evidence>
<accession>A0ACD3A026</accession>
<protein>
    <submittedName>
        <fullName evidence="1">Uncharacterized protein</fullName>
    </submittedName>
</protein>
<name>A0ACD3A026_9AGAR</name>
<gene>
    <name evidence="1" type="ORF">BDN72DRAFT_906936</name>
</gene>
<evidence type="ECO:0000313" key="1">
    <source>
        <dbReference type="EMBL" id="TFK58237.1"/>
    </source>
</evidence>
<proteinExistence type="predicted"/>
<dbReference type="EMBL" id="ML209521">
    <property type="protein sequence ID" value="TFK58237.1"/>
    <property type="molecule type" value="Genomic_DNA"/>
</dbReference>
<organism evidence="1 2">
    <name type="scientific">Pluteus cervinus</name>
    <dbReference type="NCBI Taxonomy" id="181527"/>
    <lineage>
        <taxon>Eukaryota</taxon>
        <taxon>Fungi</taxon>
        <taxon>Dikarya</taxon>
        <taxon>Basidiomycota</taxon>
        <taxon>Agaricomycotina</taxon>
        <taxon>Agaricomycetes</taxon>
        <taxon>Agaricomycetidae</taxon>
        <taxon>Agaricales</taxon>
        <taxon>Pluteineae</taxon>
        <taxon>Pluteaceae</taxon>
        <taxon>Pluteus</taxon>
    </lineage>
</organism>
<sequence length="308" mass="35598">MQNLILHVNYEPSSSLAIADFWFEKEVTINIIVKHLQALLVRPTNTDGQDSQNLIQFRQKSFHDFFVRPSASHGSYPFSLAGMNPVSKFFFSLRTHTRKSASRFNIRVVHRSQQLGYTFLYCHDHPPVVFTYEEEARRLHQAYVQNRPTFRGCICLPTLEPIIKLDMSAVRTFKSCGQNDCVINADLLTLCRMTEISMDHFTREWNRREHLRTFSFPILKFLLWLRVMLYGLLSNPSTAFNGTIEALMHRTSGLNWQARCIAVVNGLLCIAVLVNTRWDAVLLLDGSHLLATFLLHQFLCFDTLRMGP</sequence>